<organism evidence="1 2">
    <name type="scientific">Arthrobacter mobilis</name>
    <dbReference type="NCBI Taxonomy" id="2724944"/>
    <lineage>
        <taxon>Bacteria</taxon>
        <taxon>Bacillati</taxon>
        <taxon>Actinomycetota</taxon>
        <taxon>Actinomycetes</taxon>
        <taxon>Micrococcales</taxon>
        <taxon>Micrococcaceae</taxon>
        <taxon>Arthrobacter</taxon>
    </lineage>
</organism>
<dbReference type="EMBL" id="JAAZSQ010000018">
    <property type="protein sequence ID" value="NKX55990.1"/>
    <property type="molecule type" value="Genomic_DNA"/>
</dbReference>
<evidence type="ECO:0000313" key="1">
    <source>
        <dbReference type="EMBL" id="NKX55990.1"/>
    </source>
</evidence>
<name>A0A7X6K5P4_9MICC</name>
<dbReference type="Proteomes" id="UP000544090">
    <property type="component" value="Unassembled WGS sequence"/>
</dbReference>
<keyword evidence="2" id="KW-1185">Reference proteome</keyword>
<dbReference type="AlphaFoldDB" id="A0A7X6K5P4"/>
<proteinExistence type="predicted"/>
<sequence>MPDDVEELYSLCPVCGRVYHDQTAREKGEAPVVKTVDVKSGPVAEALRIHWDIEG</sequence>
<evidence type="ECO:0000313" key="2">
    <source>
        <dbReference type="Proteomes" id="UP000544090"/>
    </source>
</evidence>
<comment type="caution">
    <text evidence="1">The sequence shown here is derived from an EMBL/GenBank/DDBJ whole genome shotgun (WGS) entry which is preliminary data.</text>
</comment>
<protein>
    <submittedName>
        <fullName evidence="1">Uncharacterized protein</fullName>
    </submittedName>
</protein>
<reference evidence="1 2" key="1">
    <citation type="submission" date="2020-04" db="EMBL/GenBank/DDBJ databases">
        <title>Arthrobacter sp. nov.</title>
        <authorList>
            <person name="Liu S."/>
        </authorList>
    </citation>
    <scope>NUCLEOTIDE SEQUENCE [LARGE SCALE GENOMIC DNA]</scope>
    <source>
        <strain evidence="1 2">E918</strain>
    </source>
</reference>
<accession>A0A7X6K5P4</accession>
<dbReference type="RefSeq" id="WP_168487919.1">
    <property type="nucleotide sequence ID" value="NZ_JAAZSQ010000018.1"/>
</dbReference>
<gene>
    <name evidence="1" type="ORF">HGG74_15885</name>
</gene>